<keyword evidence="7" id="KW-0411">Iron-sulfur</keyword>
<dbReference type="InterPro" id="IPR017896">
    <property type="entry name" value="4Fe4S_Fe-S-bd"/>
</dbReference>
<dbReference type="InterPro" id="IPR012349">
    <property type="entry name" value="Split_barrel_FMN-bd"/>
</dbReference>
<dbReference type="Gene3D" id="2.30.110.10">
    <property type="entry name" value="Electron Transport, Fmn-binding Protein, Chain A"/>
    <property type="match status" value="1"/>
</dbReference>
<reference evidence="9" key="2">
    <citation type="submission" date="2021-04" db="EMBL/GenBank/DDBJ databases">
        <authorList>
            <person name="Gilroy R."/>
        </authorList>
    </citation>
    <scope>NUCLEOTIDE SEQUENCE</scope>
    <source>
        <strain evidence="9">CHK198-12963</strain>
    </source>
</reference>
<evidence type="ECO:0000313" key="10">
    <source>
        <dbReference type="Proteomes" id="UP000823863"/>
    </source>
</evidence>
<evidence type="ECO:0000256" key="5">
    <source>
        <dbReference type="ARBA" id="ARBA00022723"/>
    </source>
</evidence>
<dbReference type="Proteomes" id="UP000823863">
    <property type="component" value="Unassembled WGS sequence"/>
</dbReference>
<proteinExistence type="predicted"/>
<dbReference type="PANTHER" id="PTHR24960:SF79">
    <property type="entry name" value="PHOTOSYSTEM I IRON-SULFUR CENTER"/>
    <property type="match status" value="1"/>
</dbReference>
<dbReference type="AlphaFoldDB" id="A0A9D2PSI8"/>
<dbReference type="PROSITE" id="PS51379">
    <property type="entry name" value="4FE4S_FER_2"/>
    <property type="match status" value="2"/>
</dbReference>
<feature type="domain" description="4Fe-4S ferredoxin-type" evidence="8">
    <location>
        <begin position="179"/>
        <end position="206"/>
    </location>
</feature>
<dbReference type="SUPFAM" id="SSF54862">
    <property type="entry name" value="4Fe-4S ferredoxins"/>
    <property type="match status" value="1"/>
</dbReference>
<dbReference type="InterPro" id="IPR017900">
    <property type="entry name" value="4Fe4S_Fe_S_CS"/>
</dbReference>
<dbReference type="EMBL" id="DWWB01000035">
    <property type="protein sequence ID" value="HJC66442.1"/>
    <property type="molecule type" value="Genomic_DNA"/>
</dbReference>
<evidence type="ECO:0000313" key="9">
    <source>
        <dbReference type="EMBL" id="HJC66442.1"/>
    </source>
</evidence>
<dbReference type="PROSITE" id="PS00198">
    <property type="entry name" value="4FE4S_FER_1"/>
    <property type="match status" value="2"/>
</dbReference>
<comment type="caution">
    <text evidence="9">The sequence shown here is derived from an EMBL/GenBank/DDBJ whole genome shotgun (WGS) entry which is preliminary data.</text>
</comment>
<evidence type="ECO:0000256" key="7">
    <source>
        <dbReference type="ARBA" id="ARBA00023014"/>
    </source>
</evidence>
<gene>
    <name evidence="9" type="ORF">H9931_06950</name>
</gene>
<evidence type="ECO:0000259" key="8">
    <source>
        <dbReference type="PROSITE" id="PS51379"/>
    </source>
</evidence>
<dbReference type="SUPFAM" id="SSF50475">
    <property type="entry name" value="FMN-binding split barrel"/>
    <property type="match status" value="1"/>
</dbReference>
<protein>
    <recommendedName>
        <fullName evidence="3">Ferredoxin</fullName>
    </recommendedName>
</protein>
<accession>A0A9D2PSI8</accession>
<evidence type="ECO:0000256" key="4">
    <source>
        <dbReference type="ARBA" id="ARBA00022485"/>
    </source>
</evidence>
<dbReference type="GO" id="GO:0051539">
    <property type="term" value="F:4 iron, 4 sulfur cluster binding"/>
    <property type="evidence" value="ECO:0007669"/>
    <property type="project" value="UniProtKB-KW"/>
</dbReference>
<dbReference type="PANTHER" id="PTHR24960">
    <property type="entry name" value="PHOTOSYSTEM I IRON-SULFUR CENTER-RELATED"/>
    <property type="match status" value="1"/>
</dbReference>
<evidence type="ECO:0000256" key="6">
    <source>
        <dbReference type="ARBA" id="ARBA00023004"/>
    </source>
</evidence>
<sequence>METLDYLKYIVEEIHSTVFATVDREGRPVTCAIDIMDYDENGLYFLTAKEKHFYDRLKANEHIAFTAMKGEDTLSCVAVSVQGKAKEIGPNKLAGLFEKNPYMEKIYPDLPSRSALTVFQIYEGTGEWFDLSKSPIERASFSFGAVQARTGGYYVTDKCIGCKLCYSKCPQKCIDISQKPVIIHQEHCLHCGNCFEICPARAVEKR</sequence>
<dbReference type="Pfam" id="PF01243">
    <property type="entry name" value="PNPOx_N"/>
    <property type="match status" value="1"/>
</dbReference>
<dbReference type="Pfam" id="PF12838">
    <property type="entry name" value="Fer4_7"/>
    <property type="match status" value="1"/>
</dbReference>
<feature type="domain" description="4Fe-4S ferredoxin-type" evidence="8">
    <location>
        <begin position="151"/>
        <end position="178"/>
    </location>
</feature>
<evidence type="ECO:0000256" key="2">
    <source>
        <dbReference type="ARBA" id="ARBA00003532"/>
    </source>
</evidence>
<name>A0A9D2PSI8_9FIRM</name>
<dbReference type="Gene3D" id="3.30.70.20">
    <property type="match status" value="1"/>
</dbReference>
<organism evidence="9 10">
    <name type="scientific">Candidatus Enterocloster excrementigallinarum</name>
    <dbReference type="NCBI Taxonomy" id="2838558"/>
    <lineage>
        <taxon>Bacteria</taxon>
        <taxon>Bacillati</taxon>
        <taxon>Bacillota</taxon>
        <taxon>Clostridia</taxon>
        <taxon>Lachnospirales</taxon>
        <taxon>Lachnospiraceae</taxon>
        <taxon>Enterocloster</taxon>
    </lineage>
</organism>
<comment type="cofactor">
    <cofactor evidence="1">
        <name>[4Fe-4S] cluster</name>
        <dbReference type="ChEBI" id="CHEBI:49883"/>
    </cofactor>
</comment>
<comment type="function">
    <text evidence="2">Ferredoxins are iron-sulfur proteins that transfer electrons in a wide variety of metabolic reactions.</text>
</comment>
<dbReference type="InterPro" id="IPR050157">
    <property type="entry name" value="PSI_iron-sulfur_center"/>
</dbReference>
<dbReference type="InterPro" id="IPR011576">
    <property type="entry name" value="Pyridox_Oxase_N"/>
</dbReference>
<keyword evidence="6" id="KW-0408">Iron</keyword>
<evidence type="ECO:0000256" key="1">
    <source>
        <dbReference type="ARBA" id="ARBA00001966"/>
    </source>
</evidence>
<keyword evidence="5" id="KW-0479">Metal-binding</keyword>
<reference evidence="9" key="1">
    <citation type="journal article" date="2021" name="PeerJ">
        <title>Extensive microbial diversity within the chicken gut microbiome revealed by metagenomics and culture.</title>
        <authorList>
            <person name="Gilroy R."/>
            <person name="Ravi A."/>
            <person name="Getino M."/>
            <person name="Pursley I."/>
            <person name="Horton D.L."/>
            <person name="Alikhan N.F."/>
            <person name="Baker D."/>
            <person name="Gharbi K."/>
            <person name="Hall N."/>
            <person name="Watson M."/>
            <person name="Adriaenssens E.M."/>
            <person name="Foster-Nyarko E."/>
            <person name="Jarju S."/>
            <person name="Secka A."/>
            <person name="Antonio M."/>
            <person name="Oren A."/>
            <person name="Chaudhuri R.R."/>
            <person name="La Ragione R."/>
            <person name="Hildebrand F."/>
            <person name="Pallen M.J."/>
        </authorList>
    </citation>
    <scope>NUCLEOTIDE SEQUENCE</scope>
    <source>
        <strain evidence="9">CHK198-12963</strain>
    </source>
</reference>
<evidence type="ECO:0000256" key="3">
    <source>
        <dbReference type="ARBA" id="ARBA00013529"/>
    </source>
</evidence>
<keyword evidence="4" id="KW-0004">4Fe-4S</keyword>
<dbReference type="GO" id="GO:0046872">
    <property type="term" value="F:metal ion binding"/>
    <property type="evidence" value="ECO:0007669"/>
    <property type="project" value="UniProtKB-KW"/>
</dbReference>